<keyword evidence="1" id="KW-0812">Transmembrane</keyword>
<sequence length="658" mass="73603">MGSDITAKNLAELFYDSAKKFGDQPAFGTKNKEKKFSTISFQDLYETGVSLATGLIDIGLKSKDHVAVLSENRKEWIITNYGIILCGAADVPRGTDVTDGDIQYILSHSDAKMVFVENEVTLRKVKKNISKLKNITHMIVMDGEPDVLDTQVQSNGEEKSGPGNSLYPRILSLNDLLEKGKRLRKLGDRRVEERANAIQPDDLFTIIYTSGTTGEPKGVMLTHANMISQLRNIPIKIGPKDRFLSILPIWHSFERVFQMGTIAMGATQYYTNVRNIKEDLMIVKPTFMASAPRLWESIYQGIQSKIQTGSVIKKVLFKLAYGCALKIQRSIQFLKGNRLDLHGRNVFQSISLAIVSLVSIAVLFLPYLILDLIVLSKLRLATGGKLRGSVSGGGSLPFHIDEFFNTIRIPVFEGYGMTETSPGLAFRSEKNLVIGSVGQIFPETEILLKDIESGNVIYPPKKGIKGEIYVRGPQIMKGYYKRPEATAKVLSDDGWLNTGDLGIMTFNNTLKIVGRTKETVVLLNGENIEPVPIENRLIQSPLIDQVMVVGQDQKYLGALILPALEKFSEYGSTYEQLATNRTVKDKIEQEVKNLIRTENGFKSFEKIVEVRLLPKTFEVGEELSAKLSVKRHVIAEKYESLIQSMYDEKIQKQIHVNK</sequence>
<dbReference type="GO" id="GO:0016874">
    <property type="term" value="F:ligase activity"/>
    <property type="evidence" value="ECO:0007669"/>
    <property type="project" value="UniProtKB-KW"/>
</dbReference>
<dbReference type="InterPro" id="IPR020845">
    <property type="entry name" value="AMP-binding_CS"/>
</dbReference>
<dbReference type="InterPro" id="IPR042099">
    <property type="entry name" value="ANL_N_sf"/>
</dbReference>
<keyword evidence="3" id="KW-0436">Ligase</keyword>
<dbReference type="EMBL" id="NPDX01000001">
    <property type="protein sequence ID" value="PJZ85455.1"/>
    <property type="molecule type" value="Genomic_DNA"/>
</dbReference>
<evidence type="ECO:0000313" key="3">
    <source>
        <dbReference type="EMBL" id="PJZ85455.1"/>
    </source>
</evidence>
<dbReference type="Pfam" id="PF23562">
    <property type="entry name" value="AMP-binding_C_3"/>
    <property type="match status" value="1"/>
</dbReference>
<dbReference type="InterPro" id="IPR052987">
    <property type="entry name" value="Chloroplast_AMP-bd_Enzymes"/>
</dbReference>
<evidence type="ECO:0000256" key="1">
    <source>
        <dbReference type="SAM" id="Phobius"/>
    </source>
</evidence>
<dbReference type="Gene3D" id="3.40.50.12780">
    <property type="entry name" value="N-terminal domain of ligase-like"/>
    <property type="match status" value="2"/>
</dbReference>
<dbReference type="Pfam" id="PF00501">
    <property type="entry name" value="AMP-binding"/>
    <property type="match status" value="1"/>
</dbReference>
<keyword evidence="1" id="KW-1133">Transmembrane helix</keyword>
<comment type="caution">
    <text evidence="3">The sequence shown here is derived from an EMBL/GenBank/DDBJ whole genome shotgun (WGS) entry which is preliminary data.</text>
</comment>
<dbReference type="Proteomes" id="UP000232145">
    <property type="component" value="Unassembled WGS sequence"/>
</dbReference>
<dbReference type="PANTHER" id="PTHR43813:SF1">
    <property type="entry name" value="ACYL-ACTIVATING ENZYME 16, CHLOROPLASTIC-RELATED"/>
    <property type="match status" value="1"/>
</dbReference>
<keyword evidence="4" id="KW-1185">Reference proteome</keyword>
<dbReference type="SUPFAM" id="SSF56801">
    <property type="entry name" value="Acetyl-CoA synthetase-like"/>
    <property type="match status" value="1"/>
</dbReference>
<accession>A0A2N0AMJ6</accession>
<dbReference type="AlphaFoldDB" id="A0A2N0AMJ6"/>
<keyword evidence="1" id="KW-0472">Membrane</keyword>
<dbReference type="InterPro" id="IPR000873">
    <property type="entry name" value="AMP-dep_synth/lig_dom"/>
</dbReference>
<evidence type="ECO:0000313" key="4">
    <source>
        <dbReference type="Proteomes" id="UP000232145"/>
    </source>
</evidence>
<feature type="transmembrane region" description="Helical" evidence="1">
    <location>
        <begin position="350"/>
        <end position="370"/>
    </location>
</feature>
<dbReference type="PROSITE" id="PS00455">
    <property type="entry name" value="AMP_BINDING"/>
    <property type="match status" value="1"/>
</dbReference>
<proteinExistence type="predicted"/>
<name>A0A2N0AMJ6_9LEPT</name>
<dbReference type="OrthoDB" id="311554at2"/>
<gene>
    <name evidence="3" type="ORF">CH364_04295</name>
</gene>
<evidence type="ECO:0000259" key="2">
    <source>
        <dbReference type="Pfam" id="PF00501"/>
    </source>
</evidence>
<dbReference type="RefSeq" id="WP_100742353.1">
    <property type="nucleotide sequence ID" value="NZ_NPDW01000001.1"/>
</dbReference>
<protein>
    <submittedName>
        <fullName evidence="3">Long-chain fatty acid--CoA ligase</fullName>
    </submittedName>
</protein>
<dbReference type="PANTHER" id="PTHR43813">
    <property type="entry name" value="ACYL-ACTIVATING ENZYME 16, CHLOROPLASTIC-RELATED"/>
    <property type="match status" value="1"/>
</dbReference>
<reference evidence="3 4" key="1">
    <citation type="submission" date="2017-07" db="EMBL/GenBank/DDBJ databases">
        <title>Leptospira spp. isolated from tropical soils.</title>
        <authorList>
            <person name="Thibeaux R."/>
            <person name="Iraola G."/>
            <person name="Ferres I."/>
            <person name="Bierque E."/>
            <person name="Girault D."/>
            <person name="Soupe-Gilbert M.-E."/>
            <person name="Picardeau M."/>
            <person name="Goarant C."/>
        </authorList>
    </citation>
    <scope>NUCLEOTIDE SEQUENCE [LARGE SCALE GENOMIC DNA]</scope>
    <source>
        <strain evidence="3 4">FH2-B-A1</strain>
    </source>
</reference>
<organism evidence="3 4">
    <name type="scientific">Leptospira harrisiae</name>
    <dbReference type="NCBI Taxonomy" id="2023189"/>
    <lineage>
        <taxon>Bacteria</taxon>
        <taxon>Pseudomonadati</taxon>
        <taxon>Spirochaetota</taxon>
        <taxon>Spirochaetia</taxon>
        <taxon>Leptospirales</taxon>
        <taxon>Leptospiraceae</taxon>
        <taxon>Leptospira</taxon>
    </lineage>
</organism>
<feature type="domain" description="AMP-dependent synthetase/ligase" evidence="2">
    <location>
        <begin position="15"/>
        <end position="480"/>
    </location>
</feature>